<dbReference type="Proteomes" id="UP000005580">
    <property type="component" value="Unassembled WGS sequence"/>
</dbReference>
<dbReference type="Gene3D" id="2.170.130.10">
    <property type="entry name" value="TonB-dependent receptor, plug domain"/>
    <property type="match status" value="1"/>
</dbReference>
<dbReference type="InterPro" id="IPR039426">
    <property type="entry name" value="TonB-dep_rcpt-like"/>
</dbReference>
<dbReference type="Pfam" id="PF07715">
    <property type="entry name" value="Plug"/>
    <property type="match status" value="1"/>
</dbReference>
<keyword evidence="1" id="KW-0998">Cell outer membrane</keyword>
<keyword evidence="1" id="KW-0472">Membrane</keyword>
<dbReference type="InterPro" id="IPR012910">
    <property type="entry name" value="Plug_dom"/>
</dbReference>
<dbReference type="GO" id="GO:0009279">
    <property type="term" value="C:cell outer membrane"/>
    <property type="evidence" value="ECO:0007669"/>
    <property type="project" value="UniProtKB-SubCell"/>
</dbReference>
<dbReference type="EMBL" id="AEPE02000005">
    <property type="protein sequence ID" value="EFZ36880.1"/>
    <property type="molecule type" value="Genomic_DNA"/>
</dbReference>
<dbReference type="InterPro" id="IPR023996">
    <property type="entry name" value="TonB-dep_OMP_SusC/RagA"/>
</dbReference>
<proteinExistence type="inferred from homology"/>
<evidence type="ECO:0000313" key="4">
    <source>
        <dbReference type="EMBL" id="EFZ36880.1"/>
    </source>
</evidence>
<dbReference type="InterPro" id="IPR037066">
    <property type="entry name" value="Plug_dom_sf"/>
</dbReference>
<dbReference type="eggNOG" id="COG1629">
    <property type="taxonomic scope" value="Bacteria"/>
</dbReference>
<comment type="caution">
    <text evidence="4">The sequence shown here is derived from an EMBL/GenBank/DDBJ whole genome shotgun (WGS) entry which is preliminary data.</text>
</comment>
<keyword evidence="1" id="KW-1134">Transmembrane beta strand</keyword>
<organism evidence="4 5">
    <name type="scientific">Hoylesella oralis ATCC 33269</name>
    <dbReference type="NCBI Taxonomy" id="873533"/>
    <lineage>
        <taxon>Bacteria</taxon>
        <taxon>Pseudomonadati</taxon>
        <taxon>Bacteroidota</taxon>
        <taxon>Bacteroidia</taxon>
        <taxon>Bacteroidales</taxon>
        <taxon>Prevotellaceae</taxon>
        <taxon>Hoylesella</taxon>
    </lineage>
</organism>
<feature type="domain" description="TonB-dependent receptor plug" evidence="3">
    <location>
        <begin position="119"/>
        <end position="226"/>
    </location>
</feature>
<protein>
    <submittedName>
        <fullName evidence="4">TonB-linked outer membrane protein, SusC/RagA family</fullName>
    </submittedName>
</protein>
<dbReference type="Pfam" id="PF13715">
    <property type="entry name" value="CarbopepD_reg_2"/>
    <property type="match status" value="1"/>
</dbReference>
<evidence type="ECO:0000256" key="1">
    <source>
        <dbReference type="PROSITE-ProRule" id="PRU01360"/>
    </source>
</evidence>
<dbReference type="InterPro" id="IPR023997">
    <property type="entry name" value="TonB-dep_OMP_SusC/RagA_CS"/>
</dbReference>
<dbReference type="FunFam" id="2.60.40.1120:FF:000003">
    <property type="entry name" value="Outer membrane protein Omp121"/>
    <property type="match status" value="1"/>
</dbReference>
<accession>E7RRJ2</accession>
<dbReference type="HOGENOM" id="CLU_004317_1_0_10"/>
<evidence type="ECO:0000259" key="3">
    <source>
        <dbReference type="Pfam" id="PF07715"/>
    </source>
</evidence>
<evidence type="ECO:0000256" key="2">
    <source>
        <dbReference type="SAM" id="SignalP"/>
    </source>
</evidence>
<comment type="subcellular location">
    <subcellularLocation>
        <location evidence="1">Cell outer membrane</location>
        <topology evidence="1">Multi-pass membrane protein</topology>
    </subcellularLocation>
</comment>
<dbReference type="Gene3D" id="2.60.40.1120">
    <property type="entry name" value="Carboxypeptidase-like, regulatory domain"/>
    <property type="match status" value="1"/>
</dbReference>
<dbReference type="SUPFAM" id="SSF49464">
    <property type="entry name" value="Carboxypeptidase regulatory domain-like"/>
    <property type="match status" value="1"/>
</dbReference>
<dbReference type="PROSITE" id="PS52016">
    <property type="entry name" value="TONB_DEPENDENT_REC_3"/>
    <property type="match status" value="1"/>
</dbReference>
<sequence length="1049" mass="118491">MNMKKYLVMLIVLLGITINALAQERLEITGTVSDAQGDPIIGVNVTVKDATGLGVITDVDGHYKIKVEPYKTLVFSYIGFKNVEVLIKGDKHVIDVTLSEEKINAVDEVVVTGMGTQKKLTVTGAVTNVDVDNLKHYSTSNFTNALAGNVPGIMAFQTSGQPGRNTSEFWIRGISTFGAGKSAYILVDGFERENINDINIEDIESFSVLKDASATAIYGSKGANGVILITTKHGKAGKINISGKVETSYNTRTITPEFENGERYANLINEARITRNYGVLYRPEEIELIKSGLDPDMYPNVDWKDLLLKDGAFSYRANLNLSGGGETSRYYASMSYTEDQGMYKTDETLKKKYDTNANYKRWNYRLNVDIDITKTTVLKLGISGDLSKRNSPGLGDDQVWGQILGYNPLYSPVLYSNGYVPSRGYKDNDGNLQVAYVNPWVSATQTGYNQNWENNIQTNVTLEQNLDFITKGLHFTGRFGYDTYNKNNIHHRRIPALYSATKRDTDTGEIIFEKMLDARDMYQFTENDGSRREFLDLLLHWDRQFAKAHNLGVNVKFTQDEDITTQNLGTDIKNSVSRKNMGLASQFTYNYKNRYFLDYNFGYNGSENFADGHRWGFFPAWSVAWNIGEEPIVQKVAPWLNMFKVRYSHGKVGNDDMRRGDERIRFPYLYNIGSTGDAIQYNFGLAGSTWSWYRGLHYTQMASNNVTWEVAHKNDVGIDLVLFDNKFSLTMDYFNEKRTGIYTERKYLPGITGLELNSNNYPRANVGAVRSRGFDGNFKYEQNIGKVGVTVRGNVTYSKNEILEYDEENNVYPYQNQKGYRVDQVRGLVALGLFKDYDDIRNSPTQQFGTVQPGDIKYKDVNGDGVVNSGDEVAIGATSRPNLIYGLGFSVQWKSFDFNMHFQGAGKSTFLIYGKCVYAFSEGQWGNIFKGMLDDRWISSDISGTTATENPNASYPRLSYGGNNNNYRASTYWLRDGRYLRLKNLDFGYTLPKTLVTKLHFTNIRFYVSGSNLLFLSKKFDTWDPESLQPRGEDYPITKAITAGVQLSL</sequence>
<dbReference type="InterPro" id="IPR008969">
    <property type="entry name" value="CarboxyPept-like_regulatory"/>
</dbReference>
<keyword evidence="1" id="KW-0813">Transport</keyword>
<keyword evidence="2" id="KW-0732">Signal</keyword>
<feature type="chain" id="PRO_5003224492" evidence="2">
    <location>
        <begin position="23"/>
        <end position="1049"/>
    </location>
</feature>
<dbReference type="NCBIfam" id="TIGR04057">
    <property type="entry name" value="SusC_RagA_signa"/>
    <property type="match status" value="1"/>
</dbReference>
<evidence type="ECO:0000313" key="5">
    <source>
        <dbReference type="Proteomes" id="UP000005580"/>
    </source>
</evidence>
<dbReference type="FunFam" id="2.170.130.10:FF:000003">
    <property type="entry name" value="SusC/RagA family TonB-linked outer membrane protein"/>
    <property type="match status" value="1"/>
</dbReference>
<gene>
    <name evidence="4" type="ORF">HMPREF0663_11793</name>
</gene>
<dbReference type="SUPFAM" id="SSF56935">
    <property type="entry name" value="Porins"/>
    <property type="match status" value="1"/>
</dbReference>
<dbReference type="NCBIfam" id="TIGR04056">
    <property type="entry name" value="OMP_RagA_SusC"/>
    <property type="match status" value="1"/>
</dbReference>
<name>E7RRJ2_9BACT</name>
<feature type="signal peptide" evidence="2">
    <location>
        <begin position="1"/>
        <end position="22"/>
    </location>
</feature>
<keyword evidence="5" id="KW-1185">Reference proteome</keyword>
<comment type="similarity">
    <text evidence="1">Belongs to the TonB-dependent receptor family.</text>
</comment>
<dbReference type="RefSeq" id="WP_004369966.1">
    <property type="nucleotide sequence ID" value="NZ_GL833119.1"/>
</dbReference>
<dbReference type="AlphaFoldDB" id="E7RRJ2"/>
<reference evidence="4" key="1">
    <citation type="submission" date="2011-01" db="EMBL/GenBank/DDBJ databases">
        <authorList>
            <person name="Muzny D."/>
            <person name="Qin X."/>
            <person name="Buhay C."/>
            <person name="Dugan-Rocha S."/>
            <person name="Ding Y."/>
            <person name="Chen G."/>
            <person name="Hawes A."/>
            <person name="Holder M."/>
            <person name="Jhangiani S."/>
            <person name="Johnson A."/>
            <person name="Khan Z."/>
            <person name="Li Z."/>
            <person name="Liu W."/>
            <person name="Liu X."/>
            <person name="Perez L."/>
            <person name="Shen H."/>
            <person name="Wang Q."/>
            <person name="Watt J."/>
            <person name="Xi L."/>
            <person name="Xin Y."/>
            <person name="Zhou J."/>
            <person name="Deng J."/>
            <person name="Jiang H."/>
            <person name="Liu Y."/>
            <person name="Qu J."/>
            <person name="Song X.-Z."/>
            <person name="Zhang L."/>
            <person name="Villasana D."/>
            <person name="Johnson A."/>
            <person name="Liu J."/>
            <person name="Liyanage D."/>
            <person name="Lorensuhewa L."/>
            <person name="Robinson T."/>
            <person name="Song A."/>
            <person name="Song B.-B."/>
            <person name="Dinh H."/>
            <person name="Thornton R."/>
            <person name="Coyle M."/>
            <person name="Francisco L."/>
            <person name="Jackson L."/>
            <person name="Javaid M."/>
            <person name="Korchina V."/>
            <person name="Kovar C."/>
            <person name="Mata R."/>
            <person name="Mathew T."/>
            <person name="Ngo R."/>
            <person name="Nguyen L."/>
            <person name="Nguyen N."/>
            <person name="Okwuonu G."/>
            <person name="Ongeri F."/>
            <person name="Pham C."/>
            <person name="Simmons D."/>
            <person name="Wilczek-Boney K."/>
            <person name="Hale W."/>
            <person name="Jakkamsetti A."/>
            <person name="Pham P."/>
            <person name="Ruth R."/>
            <person name="San Lucas F."/>
            <person name="Warren J."/>
            <person name="Zhang J."/>
            <person name="Zhao Z."/>
            <person name="Zhou C."/>
            <person name="Zhu D."/>
            <person name="Lee S."/>
            <person name="Bess C."/>
            <person name="Blankenburg K."/>
            <person name="Forbes L."/>
            <person name="Fu Q."/>
            <person name="Gubbala S."/>
            <person name="Hirani K."/>
            <person name="Jayaseelan J.C."/>
            <person name="Lara F."/>
            <person name="Munidasa M."/>
            <person name="Palculict T."/>
            <person name="Patil S."/>
            <person name="Pu L.-L."/>
            <person name="Saada N."/>
            <person name="Tang L."/>
            <person name="Weissenberger G."/>
            <person name="Zhu Y."/>
            <person name="Hemphill L."/>
            <person name="Shang Y."/>
            <person name="Youmans B."/>
            <person name="Ayvaz T."/>
            <person name="Ross M."/>
            <person name="Santibanez J."/>
            <person name="Aqrawi P."/>
            <person name="Gross S."/>
            <person name="Joshi V."/>
            <person name="Fowler G."/>
            <person name="Nazareth L."/>
            <person name="Reid J."/>
            <person name="Worley K."/>
            <person name="Petrosino J."/>
            <person name="Highlander S."/>
            <person name="Gibbs R."/>
        </authorList>
    </citation>
    <scope>NUCLEOTIDE SEQUENCE [LARGE SCALE GENOMIC DNA]</scope>
    <source>
        <strain evidence="4">ATCC 33269</strain>
    </source>
</reference>
<dbReference type="STRING" id="28134.SAMN05444288_1430"/>
<keyword evidence="1" id="KW-0812">Transmembrane</keyword>